<keyword evidence="9" id="KW-0175">Coiled coil</keyword>
<reference evidence="13 14" key="1">
    <citation type="submission" date="2020-08" db="EMBL/GenBank/DDBJ databases">
        <title>Plant Genome Project.</title>
        <authorList>
            <person name="Zhang R.-G."/>
        </authorList>
    </citation>
    <scope>NUCLEOTIDE SEQUENCE [LARGE SCALE GENOMIC DNA]</scope>
    <source>
        <tissue evidence="13">Rhizome</tissue>
    </source>
</reference>
<evidence type="ECO:0000256" key="8">
    <source>
        <dbReference type="ARBA" id="ARBA00049244"/>
    </source>
</evidence>
<dbReference type="Gene3D" id="3.90.1600.10">
    <property type="entry name" value="Palm domain of DNA polymerase"/>
    <property type="match status" value="2"/>
</dbReference>
<dbReference type="PRINTS" id="PR00106">
    <property type="entry name" value="DNAPOLB"/>
</dbReference>
<dbReference type="EMBL" id="JACMSC010000134">
    <property type="protein sequence ID" value="KAG6466693.1"/>
    <property type="molecule type" value="Genomic_DNA"/>
</dbReference>
<feature type="region of interest" description="Disordered" evidence="10">
    <location>
        <begin position="411"/>
        <end position="430"/>
    </location>
</feature>
<evidence type="ECO:0000313" key="12">
    <source>
        <dbReference type="EMBL" id="KAG6466693.1"/>
    </source>
</evidence>
<evidence type="ECO:0000313" key="14">
    <source>
        <dbReference type="Proteomes" id="UP000734854"/>
    </source>
</evidence>
<dbReference type="EC" id="2.7.7.7" evidence="2"/>
<sequence>MLKAQSLCWERYGVDIENVLSSLALTIFRKNYYNEEENPIYVLNQNQDTFIWRGDFGGHSDLYLPEGENLWYYDQNSLFPSVMASEPMPAGARRTSLEDQPLESLFGFFEALRGYVFERKRSPFEHFVNDLYASRIEAKSTGNEPLSYLYKLILNSIYGRFGIHPESEVSEICSQARYYEILKKDPGFKDAHLLSPECYLVIYAKNRATDEIWEPPKYSALHLSAARTSYARIKMQPFISTRRDCFYSDTDSLVISEPLPNELVSSTKLGYFKLEHRIKRGIFLASYALQLEDNNYIIKHKGMAKAHVTFDWFERQLLDPKDITIQNPFRIMWSNLTMRQVETRIRLRILSGTKRDLVYDDNGKWIGTKPIKIIDLGNPEQTALMKSTEERMTELREENLRLRNLLLQGDKDKGESQKGDPANKERNEEDTRGVHTWVFVPWRILCHKIIHLFEQRKEEGGLKWPS</sequence>
<proteinExistence type="inferred from homology"/>
<evidence type="ECO:0000256" key="10">
    <source>
        <dbReference type="SAM" id="MobiDB-lite"/>
    </source>
</evidence>
<comment type="catalytic activity">
    <reaction evidence="8">
        <text>DNA(n) + a 2'-deoxyribonucleoside 5'-triphosphate = DNA(n+1) + diphosphate</text>
        <dbReference type="Rhea" id="RHEA:22508"/>
        <dbReference type="Rhea" id="RHEA-COMP:17339"/>
        <dbReference type="Rhea" id="RHEA-COMP:17340"/>
        <dbReference type="ChEBI" id="CHEBI:33019"/>
        <dbReference type="ChEBI" id="CHEBI:61560"/>
        <dbReference type="ChEBI" id="CHEBI:173112"/>
        <dbReference type="EC" id="2.7.7.7"/>
    </reaction>
</comment>
<evidence type="ECO:0000256" key="9">
    <source>
        <dbReference type="SAM" id="Coils"/>
    </source>
</evidence>
<dbReference type="PANTHER" id="PTHR33568:SF3">
    <property type="entry name" value="DNA-DIRECTED DNA POLYMERASE"/>
    <property type="match status" value="1"/>
</dbReference>
<dbReference type="InterPro" id="IPR004868">
    <property type="entry name" value="DNA-dir_DNA_pol_B_mt/vir"/>
</dbReference>
<keyword evidence="13" id="KW-0496">Mitochondrion</keyword>
<dbReference type="InterPro" id="IPR006172">
    <property type="entry name" value="DNA-dir_DNA_pol_B"/>
</dbReference>
<dbReference type="InterPro" id="IPR043502">
    <property type="entry name" value="DNA/RNA_pol_sf"/>
</dbReference>
<evidence type="ECO:0000256" key="1">
    <source>
        <dbReference type="ARBA" id="ARBA00005755"/>
    </source>
</evidence>
<dbReference type="EMBL" id="JACMSC010000026">
    <property type="protein sequence ID" value="KAG6467673.1"/>
    <property type="molecule type" value="Genomic_DNA"/>
</dbReference>
<name>A0A8J5BUH3_ZINOF</name>
<dbReference type="Pfam" id="PF03175">
    <property type="entry name" value="DNA_pol_B_2"/>
    <property type="match status" value="1"/>
</dbReference>
<evidence type="ECO:0000259" key="11">
    <source>
        <dbReference type="Pfam" id="PF03175"/>
    </source>
</evidence>
<keyword evidence="5" id="KW-0235">DNA replication</keyword>
<dbReference type="GO" id="GO:0003887">
    <property type="term" value="F:DNA-directed DNA polymerase activity"/>
    <property type="evidence" value="ECO:0007669"/>
    <property type="project" value="UniProtKB-KW"/>
</dbReference>
<dbReference type="GO" id="GO:0000166">
    <property type="term" value="F:nucleotide binding"/>
    <property type="evidence" value="ECO:0007669"/>
    <property type="project" value="InterPro"/>
</dbReference>
<evidence type="ECO:0000256" key="3">
    <source>
        <dbReference type="ARBA" id="ARBA00022679"/>
    </source>
</evidence>
<feature type="coiled-coil region" evidence="9">
    <location>
        <begin position="378"/>
        <end position="405"/>
    </location>
</feature>
<evidence type="ECO:0000313" key="13">
    <source>
        <dbReference type="EMBL" id="KAG6467673.1"/>
    </source>
</evidence>
<evidence type="ECO:0000256" key="5">
    <source>
        <dbReference type="ARBA" id="ARBA00022705"/>
    </source>
</evidence>
<dbReference type="Proteomes" id="UP000734854">
    <property type="component" value="Unassembled WGS sequence"/>
</dbReference>
<keyword evidence="14" id="KW-1185">Reference proteome</keyword>
<organism evidence="13 14">
    <name type="scientific">Zingiber officinale</name>
    <name type="common">Ginger</name>
    <name type="synonym">Amomum zingiber</name>
    <dbReference type="NCBI Taxonomy" id="94328"/>
    <lineage>
        <taxon>Eukaryota</taxon>
        <taxon>Viridiplantae</taxon>
        <taxon>Streptophyta</taxon>
        <taxon>Embryophyta</taxon>
        <taxon>Tracheophyta</taxon>
        <taxon>Spermatophyta</taxon>
        <taxon>Magnoliopsida</taxon>
        <taxon>Liliopsida</taxon>
        <taxon>Zingiberales</taxon>
        <taxon>Zingiberaceae</taxon>
        <taxon>Zingiber</taxon>
    </lineage>
</organism>
<keyword evidence="4" id="KW-0548">Nucleotidyltransferase</keyword>
<dbReference type="GO" id="GO:0003677">
    <property type="term" value="F:DNA binding"/>
    <property type="evidence" value="ECO:0007669"/>
    <property type="project" value="UniProtKB-KW"/>
</dbReference>
<dbReference type="PANTHER" id="PTHR33568">
    <property type="entry name" value="DNA POLYMERASE"/>
    <property type="match status" value="1"/>
</dbReference>
<keyword evidence="7" id="KW-0238">DNA-binding</keyword>
<accession>A0A8J5BUH3</accession>
<evidence type="ECO:0000256" key="6">
    <source>
        <dbReference type="ARBA" id="ARBA00022932"/>
    </source>
</evidence>
<geneLocation type="mitochondrion" evidence="13"/>
<protein>
    <recommendedName>
        <fullName evidence="2">DNA-directed DNA polymerase</fullName>
        <ecNumber evidence="2">2.7.7.7</ecNumber>
    </recommendedName>
</protein>
<dbReference type="SUPFAM" id="SSF56672">
    <property type="entry name" value="DNA/RNA polymerases"/>
    <property type="match status" value="1"/>
</dbReference>
<dbReference type="InterPro" id="IPR023211">
    <property type="entry name" value="DNA_pol_palm_dom_sf"/>
</dbReference>
<keyword evidence="6" id="KW-0239">DNA-directed DNA polymerase</keyword>
<feature type="domain" description="DNA-directed DNA polymerase family B mitochondria/virus" evidence="11">
    <location>
        <begin position="109"/>
        <end position="241"/>
    </location>
</feature>
<dbReference type="GO" id="GO:0006260">
    <property type="term" value="P:DNA replication"/>
    <property type="evidence" value="ECO:0007669"/>
    <property type="project" value="UniProtKB-KW"/>
</dbReference>
<keyword evidence="3" id="KW-0808">Transferase</keyword>
<evidence type="ECO:0000256" key="7">
    <source>
        <dbReference type="ARBA" id="ARBA00023125"/>
    </source>
</evidence>
<dbReference type="AlphaFoldDB" id="A0A8J5BUH3"/>
<dbReference type="InterPro" id="IPR017964">
    <property type="entry name" value="DNA-dir_DNA_pol_B_CS"/>
</dbReference>
<gene>
    <name evidence="13" type="ORF">ZIOFF_074469</name>
    <name evidence="12" type="ORF">ZIOFF_075493</name>
</gene>
<evidence type="ECO:0000256" key="2">
    <source>
        <dbReference type="ARBA" id="ARBA00012417"/>
    </source>
</evidence>
<dbReference type="Gene3D" id="1.10.287.690">
    <property type="entry name" value="Helix hairpin bin"/>
    <property type="match status" value="1"/>
</dbReference>
<comment type="similarity">
    <text evidence="1">Belongs to the DNA polymerase type-B family.</text>
</comment>
<comment type="caution">
    <text evidence="13">The sequence shown here is derived from an EMBL/GenBank/DDBJ whole genome shotgun (WGS) entry which is preliminary data.</text>
</comment>
<evidence type="ECO:0000256" key="4">
    <source>
        <dbReference type="ARBA" id="ARBA00022695"/>
    </source>
</evidence>
<dbReference type="PROSITE" id="PS00116">
    <property type="entry name" value="DNA_POLYMERASE_B"/>
    <property type="match status" value="1"/>
</dbReference>